<dbReference type="AlphaFoldDB" id="A0A401TB65"/>
<proteinExistence type="predicted"/>
<evidence type="ECO:0000256" key="5">
    <source>
        <dbReference type="RuleBase" id="RU369028"/>
    </source>
</evidence>
<evidence type="ECO:0000256" key="6">
    <source>
        <dbReference type="SAM" id="MobiDB-lite"/>
    </source>
</evidence>
<feature type="region of interest" description="Disordered" evidence="6">
    <location>
        <begin position="102"/>
        <end position="127"/>
    </location>
</feature>
<dbReference type="InterPro" id="IPR045258">
    <property type="entry name" value="ACAP1/2/3-like"/>
</dbReference>
<comment type="caution">
    <text evidence="8">The sequence shown here is derived from an EMBL/GenBank/DDBJ whole genome shotgun (WGS) entry which is preliminary data.</text>
</comment>
<dbReference type="OrthoDB" id="10070851at2759"/>
<dbReference type="PROSITE" id="PS50115">
    <property type="entry name" value="ARFGAP"/>
    <property type="match status" value="1"/>
</dbReference>
<dbReference type="STRING" id="137246.A0A401TB65"/>
<evidence type="ECO:0000256" key="3">
    <source>
        <dbReference type="ARBA" id="ARBA00022833"/>
    </source>
</evidence>
<keyword evidence="5" id="KW-0343">GTPase activation</keyword>
<evidence type="ECO:0000256" key="2">
    <source>
        <dbReference type="ARBA" id="ARBA00022771"/>
    </source>
</evidence>
<dbReference type="EMBL" id="BEZZ01025940">
    <property type="protein sequence ID" value="GCC39857.1"/>
    <property type="molecule type" value="Genomic_DNA"/>
</dbReference>
<name>A0A401TB65_CHIPU</name>
<evidence type="ECO:0000259" key="7">
    <source>
        <dbReference type="PROSITE" id="PS50115"/>
    </source>
</evidence>
<dbReference type="GO" id="GO:0005096">
    <property type="term" value="F:GTPase activator activity"/>
    <property type="evidence" value="ECO:0007669"/>
    <property type="project" value="UniProtKB-KW"/>
</dbReference>
<evidence type="ECO:0000313" key="8">
    <source>
        <dbReference type="EMBL" id="GCC39857.1"/>
    </source>
</evidence>
<keyword evidence="5" id="KW-0967">Endosome</keyword>
<dbReference type="Pfam" id="PF01412">
    <property type="entry name" value="ArfGap"/>
    <property type="match status" value="1"/>
</dbReference>
<dbReference type="SUPFAM" id="SSF57863">
    <property type="entry name" value="ArfGap/RecO-like zinc finger"/>
    <property type="match status" value="1"/>
</dbReference>
<evidence type="ECO:0000256" key="4">
    <source>
        <dbReference type="PROSITE-ProRule" id="PRU00288"/>
    </source>
</evidence>
<sequence length="164" mass="18892">MLLFLYFFERSLGVQCSKVRSLTLDSWEPELLKLMCELGNNTINHIYEGRCEEYGPKKPQPASTRQQKEAWIKAKYVERKFLKKLPNADALADTERKPRRWSVKKCRRHNSSTKAPTARRRYRQDTGSVSPATFAAGESQISQVFLILLAAVCILEIKMNTNIP</sequence>
<comment type="activity regulation">
    <text evidence="5">GAP activity stimulated by phosphatidylinositol 4,5-bisphosphate (PIP2) and phosphatidic acid.</text>
</comment>
<protein>
    <recommendedName>
        <fullName evidence="5">Arf-GAP with coiled-coil, ANK repeat and PH domain-containing protein</fullName>
        <shortName evidence="5">Cnt-b</shortName>
    </recommendedName>
    <alternativeName>
        <fullName evidence="5">Centaurin-beta</fullName>
    </alternativeName>
</protein>
<feature type="domain" description="Arf-GAP" evidence="7">
    <location>
        <begin position="8"/>
        <end position="89"/>
    </location>
</feature>
<feature type="non-terminal residue" evidence="8">
    <location>
        <position position="164"/>
    </location>
</feature>
<dbReference type="InterPro" id="IPR037278">
    <property type="entry name" value="ARFGAP/RecO"/>
</dbReference>
<comment type="subcellular location">
    <subcellularLocation>
        <location evidence="5">Endosome membrane</location>
        <topology evidence="5">Peripheral membrane protein</topology>
    </subcellularLocation>
</comment>
<accession>A0A401TB65</accession>
<comment type="domain">
    <text evidence="5">The BAR domain mediates homodimerization, it can neither bind membrane nor impart curvature, but instead requires the neighboring PH domain to achieve these functions.</text>
</comment>
<dbReference type="PANTHER" id="PTHR23180:SF407">
    <property type="entry name" value="ARF-GAP WITH COILED-COIL, ANK REPEAT AND PH DOMAIN-CONTAINING PROTEIN 3"/>
    <property type="match status" value="1"/>
</dbReference>
<keyword evidence="9" id="KW-1185">Reference proteome</keyword>
<gene>
    <name evidence="8" type="ORF">chiPu_0023726</name>
</gene>
<dbReference type="GO" id="GO:0008270">
    <property type="term" value="F:zinc ion binding"/>
    <property type="evidence" value="ECO:0007669"/>
    <property type="project" value="UniProtKB-KW"/>
</dbReference>
<dbReference type="InterPro" id="IPR001164">
    <property type="entry name" value="ArfGAP_dom"/>
</dbReference>
<keyword evidence="5" id="KW-0040">ANK repeat</keyword>
<dbReference type="Gene3D" id="1.10.220.150">
    <property type="entry name" value="Arf GTPase activating protein"/>
    <property type="match status" value="1"/>
</dbReference>
<evidence type="ECO:0000313" key="9">
    <source>
        <dbReference type="Proteomes" id="UP000287033"/>
    </source>
</evidence>
<organism evidence="8 9">
    <name type="scientific">Chiloscyllium punctatum</name>
    <name type="common">Brownbanded bambooshark</name>
    <name type="synonym">Hemiscyllium punctatum</name>
    <dbReference type="NCBI Taxonomy" id="137246"/>
    <lineage>
        <taxon>Eukaryota</taxon>
        <taxon>Metazoa</taxon>
        <taxon>Chordata</taxon>
        <taxon>Craniata</taxon>
        <taxon>Vertebrata</taxon>
        <taxon>Chondrichthyes</taxon>
        <taxon>Elasmobranchii</taxon>
        <taxon>Galeomorphii</taxon>
        <taxon>Galeoidea</taxon>
        <taxon>Orectolobiformes</taxon>
        <taxon>Hemiscylliidae</taxon>
        <taxon>Chiloscyllium</taxon>
    </lineage>
</organism>
<comment type="domain">
    <text evidence="5">PH domain binds phospholipids including phosphatidic acid, phosphatidylinositol 3-phosphate, phosphatidylinositol 3,5-bisphosphate (PIP2) and phosphatidylinositol 3,4,5-trisphosphate (PIP3). May mediate protein binding to PIP2 or PIP3 containing membranes.</text>
</comment>
<comment type="function">
    <text evidence="5">GTPase-activating protein for the ADP ribosylation factor family.</text>
</comment>
<keyword evidence="2 4" id="KW-0863">Zinc-finger</keyword>
<dbReference type="GO" id="GO:0010008">
    <property type="term" value="C:endosome membrane"/>
    <property type="evidence" value="ECO:0007669"/>
    <property type="project" value="UniProtKB-SubCell"/>
</dbReference>
<evidence type="ECO:0000256" key="1">
    <source>
        <dbReference type="ARBA" id="ARBA00022723"/>
    </source>
</evidence>
<dbReference type="InterPro" id="IPR038508">
    <property type="entry name" value="ArfGAP_dom_sf"/>
</dbReference>
<reference evidence="8 9" key="1">
    <citation type="journal article" date="2018" name="Nat. Ecol. Evol.">
        <title>Shark genomes provide insights into elasmobranch evolution and the origin of vertebrates.</title>
        <authorList>
            <person name="Hara Y"/>
            <person name="Yamaguchi K"/>
            <person name="Onimaru K"/>
            <person name="Kadota M"/>
            <person name="Koyanagi M"/>
            <person name="Keeley SD"/>
            <person name="Tatsumi K"/>
            <person name="Tanaka K"/>
            <person name="Motone F"/>
            <person name="Kageyama Y"/>
            <person name="Nozu R"/>
            <person name="Adachi N"/>
            <person name="Nishimura O"/>
            <person name="Nakagawa R"/>
            <person name="Tanegashima C"/>
            <person name="Kiyatake I"/>
            <person name="Matsumoto R"/>
            <person name="Murakumo K"/>
            <person name="Nishida K"/>
            <person name="Terakita A"/>
            <person name="Kuratani S"/>
            <person name="Sato K"/>
            <person name="Hyodo S Kuraku.S."/>
        </authorList>
    </citation>
    <scope>NUCLEOTIDE SEQUENCE [LARGE SCALE GENOMIC DNA]</scope>
</reference>
<dbReference type="PANTHER" id="PTHR23180">
    <property type="entry name" value="CENTAURIN/ARF"/>
    <property type="match status" value="1"/>
</dbReference>
<dbReference type="SMART" id="SM00105">
    <property type="entry name" value="ArfGap"/>
    <property type="match status" value="1"/>
</dbReference>
<keyword evidence="1 5" id="KW-0479">Metal-binding</keyword>
<dbReference type="Proteomes" id="UP000287033">
    <property type="component" value="Unassembled WGS sequence"/>
</dbReference>
<keyword evidence="3 5" id="KW-0862">Zinc</keyword>
<keyword evidence="5" id="KW-0677">Repeat</keyword>
<feature type="compositionally biased region" description="Basic residues" evidence="6">
    <location>
        <begin position="102"/>
        <end position="122"/>
    </location>
</feature>